<feature type="domain" description="Peptidase M48" evidence="8">
    <location>
        <begin position="130"/>
        <end position="209"/>
    </location>
</feature>
<evidence type="ECO:0000256" key="4">
    <source>
        <dbReference type="ARBA" id="ARBA00022833"/>
    </source>
</evidence>
<keyword evidence="7" id="KW-0472">Membrane</keyword>
<feature type="transmembrane region" description="Helical" evidence="7">
    <location>
        <begin position="38"/>
        <end position="63"/>
    </location>
</feature>
<gene>
    <name evidence="9" type="ORF">A6F49_06800</name>
</gene>
<evidence type="ECO:0000256" key="2">
    <source>
        <dbReference type="ARBA" id="ARBA00022723"/>
    </source>
</evidence>
<dbReference type="PANTHER" id="PTHR34978:SF3">
    <property type="entry name" value="SLR0241 PROTEIN"/>
    <property type="match status" value="1"/>
</dbReference>
<comment type="caution">
    <text evidence="9">The sequence shown here is derived from an EMBL/GenBank/DDBJ whole genome shotgun (WGS) entry which is preliminary data.</text>
</comment>
<evidence type="ECO:0000313" key="10">
    <source>
        <dbReference type="Proteomes" id="UP000078292"/>
    </source>
</evidence>
<keyword evidence="2" id="KW-0479">Metal-binding</keyword>
<dbReference type="CDD" id="cd07326">
    <property type="entry name" value="M56_BlaR1_MecR1_like"/>
    <property type="match status" value="1"/>
</dbReference>
<reference evidence="9 10" key="1">
    <citation type="submission" date="2016-04" db="EMBL/GenBank/DDBJ databases">
        <title>First whole genome shotgun sequence of the bacterium Enteractinococcus sp. strain UASWS1574.</title>
        <authorList>
            <person name="Crovadore J."/>
            <person name="Chablais R."/>
            <person name="Lefort F."/>
        </authorList>
    </citation>
    <scope>NUCLEOTIDE SEQUENCE [LARGE SCALE GENOMIC DNA]</scope>
    <source>
        <strain evidence="9 10">UASWS1574</strain>
    </source>
</reference>
<sequence length="330" mass="35107">MTALLIAAVLTVTVITSGLTSGILVRKAAPALMLKPRVAVVALLATASVWIASFAALGPMLAWGLSGPSHVMPGNTGVVCQRCLNAANPLPSGLTVDTFIPIIVLLAVPVFLWLLMVVSGYRYFRRSVKQRRRLEQALRHTAYRTRLAGHDVTVIEHSHPTAFALANRGWGIVVSTALLELLTPDELTAVVTHEAAHLRQRHHLILGLFQGAIAPLRWVPLIAAINSAVPHYLEMAADNTARYRTSTPVLASALLKLGERSGPGVAHHACGAIALHAAGIDRIRHLVAPPNGKRGLVSISTMVPVTGILLAGSLVVHLPYLNAILDGCLM</sequence>
<dbReference type="Proteomes" id="UP000078292">
    <property type="component" value="Unassembled WGS sequence"/>
</dbReference>
<dbReference type="AlphaFoldDB" id="A0A1B7M1E3"/>
<keyword evidence="10" id="KW-1185">Reference proteome</keyword>
<keyword evidence="5 6" id="KW-0482">Metalloprotease</keyword>
<dbReference type="EMBL" id="LXEY01000012">
    <property type="protein sequence ID" value="OAV62412.1"/>
    <property type="molecule type" value="Genomic_DNA"/>
</dbReference>
<comment type="similarity">
    <text evidence="6">Belongs to the peptidase M48 family.</text>
</comment>
<keyword evidence="3 6" id="KW-0378">Hydrolase</keyword>
<dbReference type="Pfam" id="PF01435">
    <property type="entry name" value="Peptidase_M48"/>
    <property type="match status" value="1"/>
</dbReference>
<dbReference type="InterPro" id="IPR001915">
    <property type="entry name" value="Peptidase_M48"/>
</dbReference>
<dbReference type="GO" id="GO:0006508">
    <property type="term" value="P:proteolysis"/>
    <property type="evidence" value="ECO:0007669"/>
    <property type="project" value="UniProtKB-KW"/>
</dbReference>
<evidence type="ECO:0000313" key="9">
    <source>
        <dbReference type="EMBL" id="OAV62412.1"/>
    </source>
</evidence>
<protein>
    <recommendedName>
        <fullName evidence="8">Peptidase M48 domain-containing protein</fullName>
    </recommendedName>
</protein>
<keyword evidence="4 6" id="KW-0862">Zinc</keyword>
<keyword evidence="1 6" id="KW-0645">Protease</keyword>
<dbReference type="GO" id="GO:0004222">
    <property type="term" value="F:metalloendopeptidase activity"/>
    <property type="evidence" value="ECO:0007669"/>
    <property type="project" value="InterPro"/>
</dbReference>
<accession>A0A1B7M1E3</accession>
<organism evidence="9 10">
    <name type="scientific">Enteractinococcus helveticum</name>
    <dbReference type="NCBI Taxonomy" id="1837282"/>
    <lineage>
        <taxon>Bacteria</taxon>
        <taxon>Bacillati</taxon>
        <taxon>Actinomycetota</taxon>
        <taxon>Actinomycetes</taxon>
        <taxon>Micrococcales</taxon>
        <taxon>Micrococcaceae</taxon>
    </lineage>
</organism>
<keyword evidence="7" id="KW-0812">Transmembrane</keyword>
<dbReference type="GO" id="GO:0046872">
    <property type="term" value="F:metal ion binding"/>
    <property type="evidence" value="ECO:0007669"/>
    <property type="project" value="UniProtKB-KW"/>
</dbReference>
<name>A0A1B7M1E3_9MICC</name>
<dbReference type="RefSeq" id="WP_043057117.1">
    <property type="nucleotide sequence ID" value="NZ_LXEY01000012.1"/>
</dbReference>
<dbReference type="STRING" id="1837282.A6F49_06800"/>
<evidence type="ECO:0000256" key="3">
    <source>
        <dbReference type="ARBA" id="ARBA00022801"/>
    </source>
</evidence>
<dbReference type="InterPro" id="IPR052173">
    <property type="entry name" value="Beta-lactam_resp_regulator"/>
</dbReference>
<evidence type="ECO:0000256" key="1">
    <source>
        <dbReference type="ARBA" id="ARBA00022670"/>
    </source>
</evidence>
<feature type="transmembrane region" description="Helical" evidence="7">
    <location>
        <begin position="6"/>
        <end position="26"/>
    </location>
</feature>
<evidence type="ECO:0000256" key="6">
    <source>
        <dbReference type="RuleBase" id="RU003983"/>
    </source>
</evidence>
<dbReference type="OrthoDB" id="9785340at2"/>
<proteinExistence type="inferred from homology"/>
<evidence type="ECO:0000256" key="5">
    <source>
        <dbReference type="ARBA" id="ARBA00023049"/>
    </source>
</evidence>
<feature type="transmembrane region" description="Helical" evidence="7">
    <location>
        <begin position="99"/>
        <end position="124"/>
    </location>
</feature>
<dbReference type="Gene3D" id="3.30.2010.10">
    <property type="entry name" value="Metalloproteases ('zincins'), catalytic domain"/>
    <property type="match status" value="1"/>
</dbReference>
<comment type="cofactor">
    <cofactor evidence="6">
        <name>Zn(2+)</name>
        <dbReference type="ChEBI" id="CHEBI:29105"/>
    </cofactor>
    <text evidence="6">Binds 1 zinc ion per subunit.</text>
</comment>
<evidence type="ECO:0000256" key="7">
    <source>
        <dbReference type="SAM" id="Phobius"/>
    </source>
</evidence>
<keyword evidence="7" id="KW-1133">Transmembrane helix</keyword>
<dbReference type="PANTHER" id="PTHR34978">
    <property type="entry name" value="POSSIBLE SENSOR-TRANSDUCER PROTEIN BLAR"/>
    <property type="match status" value="1"/>
</dbReference>
<feature type="transmembrane region" description="Helical" evidence="7">
    <location>
        <begin position="296"/>
        <end position="320"/>
    </location>
</feature>
<evidence type="ECO:0000259" key="8">
    <source>
        <dbReference type="Pfam" id="PF01435"/>
    </source>
</evidence>